<name>A0A943HSU4_BACT4</name>
<protein>
    <submittedName>
        <fullName evidence="3">Tyrosine-type recombinase/integrase</fullName>
    </submittedName>
</protein>
<dbReference type="GO" id="GO:0006310">
    <property type="term" value="P:DNA recombination"/>
    <property type="evidence" value="ECO:0007669"/>
    <property type="project" value="UniProtKB-KW"/>
</dbReference>
<evidence type="ECO:0000313" key="4">
    <source>
        <dbReference type="Proteomes" id="UP000782901"/>
    </source>
</evidence>
<dbReference type="InterPro" id="IPR002104">
    <property type="entry name" value="Integrase_catalytic"/>
</dbReference>
<dbReference type="EMBL" id="JAGZEE010000012">
    <property type="protein sequence ID" value="MBS5410920.1"/>
    <property type="molecule type" value="Genomic_DNA"/>
</dbReference>
<accession>A0A943HSU4</accession>
<dbReference type="InterPro" id="IPR011010">
    <property type="entry name" value="DNA_brk_join_enz"/>
</dbReference>
<dbReference type="Proteomes" id="UP000782901">
    <property type="component" value="Unassembled WGS sequence"/>
</dbReference>
<evidence type="ECO:0000313" key="3">
    <source>
        <dbReference type="EMBL" id="MBS5410920.1"/>
    </source>
</evidence>
<comment type="caution">
    <text evidence="3">The sequence shown here is derived from an EMBL/GenBank/DDBJ whole genome shotgun (WGS) entry which is preliminary data.</text>
</comment>
<dbReference type="Gene3D" id="1.10.443.10">
    <property type="entry name" value="Intergrase catalytic core"/>
    <property type="match status" value="1"/>
</dbReference>
<keyword evidence="1" id="KW-0233">DNA recombination</keyword>
<organism evidence="3 4">
    <name type="scientific">Bacteroides thetaiotaomicron</name>
    <dbReference type="NCBI Taxonomy" id="818"/>
    <lineage>
        <taxon>Bacteria</taxon>
        <taxon>Pseudomonadati</taxon>
        <taxon>Bacteroidota</taxon>
        <taxon>Bacteroidia</taxon>
        <taxon>Bacteroidales</taxon>
        <taxon>Bacteroidaceae</taxon>
        <taxon>Bacteroides</taxon>
    </lineage>
</organism>
<dbReference type="GO" id="GO:0015074">
    <property type="term" value="P:DNA integration"/>
    <property type="evidence" value="ECO:0007669"/>
    <property type="project" value="InterPro"/>
</dbReference>
<dbReference type="GO" id="GO:0003677">
    <property type="term" value="F:DNA binding"/>
    <property type="evidence" value="ECO:0007669"/>
    <property type="project" value="InterPro"/>
</dbReference>
<feature type="domain" description="Tyr recombinase" evidence="2">
    <location>
        <begin position="43"/>
        <end position="87"/>
    </location>
</feature>
<evidence type="ECO:0000259" key="2">
    <source>
        <dbReference type="Pfam" id="PF00589"/>
    </source>
</evidence>
<proteinExistence type="predicted"/>
<sequence>MVTEQPQYSVVVCIFSTWQNTEMSLISNGLRLIFTCSLSLALPCIFHVARHSFATLICLSNGVPIETISKMMGHYSIRTTQIYAEITNHKVSRDLETLSENTKGKYALPDDGMPSRVFKCGNYSGWKKECASSDETKIK</sequence>
<evidence type="ECO:0000256" key="1">
    <source>
        <dbReference type="ARBA" id="ARBA00023172"/>
    </source>
</evidence>
<dbReference type="SUPFAM" id="SSF56349">
    <property type="entry name" value="DNA breaking-rejoining enzymes"/>
    <property type="match status" value="1"/>
</dbReference>
<gene>
    <name evidence="3" type="ORF">KHY35_09420</name>
</gene>
<reference evidence="3" key="1">
    <citation type="submission" date="2021-02" db="EMBL/GenBank/DDBJ databases">
        <title>Infant gut strain persistence is associated with maternal origin, phylogeny, and functional potential including surface adhesion and iron acquisition.</title>
        <authorList>
            <person name="Lou Y.C."/>
        </authorList>
    </citation>
    <scope>NUCLEOTIDE SEQUENCE</scope>
    <source>
        <strain evidence="3">L3_082_243G1_dasL3_082_243G1_maxbin2.maxbin.015s ta_sub</strain>
    </source>
</reference>
<dbReference type="Pfam" id="PF00589">
    <property type="entry name" value="Phage_integrase"/>
    <property type="match status" value="1"/>
</dbReference>
<dbReference type="InterPro" id="IPR013762">
    <property type="entry name" value="Integrase-like_cat_sf"/>
</dbReference>
<dbReference type="AlphaFoldDB" id="A0A943HSU4"/>